<accession>A0ABN7IMA4</accession>
<gene>
    <name evidence="2" type="ORF">JKIAZH3_G5083</name>
</gene>
<feature type="compositionally biased region" description="Basic and acidic residues" evidence="1">
    <location>
        <begin position="117"/>
        <end position="146"/>
    </location>
</feature>
<evidence type="ECO:0000313" key="2">
    <source>
        <dbReference type="EMBL" id="CAD6901681.1"/>
    </source>
</evidence>
<dbReference type="Proteomes" id="UP000836402">
    <property type="component" value="Unassembled WGS sequence"/>
</dbReference>
<feature type="region of interest" description="Disordered" evidence="1">
    <location>
        <begin position="110"/>
        <end position="149"/>
    </location>
</feature>
<feature type="region of interest" description="Disordered" evidence="1">
    <location>
        <begin position="264"/>
        <end position="311"/>
    </location>
</feature>
<sequence length="320" mass="35253">MTVLNLPPRLRHLQALTYLVGCTPGPKEPSATKVGGYLQPLLDELKEFSNGKTIRTHAAPTGRMVRLRVLFYVGDSVERNKICGFPSHSVRKGQFCGFCEVEFSSKTTAFEAPATSRDPEGHRQDSIRFDRPFSNKASREEHERTTGARPSALTSLPYWKSVLRAPVDSMHSLELGLVKRLFHRTLILGKTVTPAHLLAIQAALKSSSVPQSEQAPDHRLGDPGGVSATAAHWSTLGRRLLVLVLFVAWKKEIGENSDLKFEVPTKETTEPNSSTSTRARSRAPTSAAGQQDNGPPPPPPRSVMRDKSSITWHICLRQPP</sequence>
<dbReference type="EMBL" id="CAJHJG010000361">
    <property type="protein sequence ID" value="CAD6901681.1"/>
    <property type="molecule type" value="Genomic_DNA"/>
</dbReference>
<reference evidence="2" key="1">
    <citation type="submission" date="2020-10" db="EMBL/GenBank/DDBJ databases">
        <authorList>
            <person name="Sedaghatjoo S."/>
        </authorList>
    </citation>
    <scope>NUCLEOTIDE SEQUENCE</scope>
    <source>
        <strain evidence="2">AZH3</strain>
    </source>
</reference>
<name>A0ABN7IMA4_9BASI</name>
<evidence type="ECO:0000313" key="3">
    <source>
        <dbReference type="Proteomes" id="UP000836402"/>
    </source>
</evidence>
<protein>
    <submittedName>
        <fullName evidence="2">Uncharacterized protein</fullName>
    </submittedName>
</protein>
<evidence type="ECO:0000256" key="1">
    <source>
        <dbReference type="SAM" id="MobiDB-lite"/>
    </source>
</evidence>
<keyword evidence="3" id="KW-1185">Reference proteome</keyword>
<comment type="caution">
    <text evidence="2">The sequence shown here is derived from an EMBL/GenBank/DDBJ whole genome shotgun (WGS) entry which is preliminary data.</text>
</comment>
<organism evidence="2 3">
    <name type="scientific">Tilletia caries</name>
    <name type="common">wheat bunt fungus</name>
    <dbReference type="NCBI Taxonomy" id="13290"/>
    <lineage>
        <taxon>Eukaryota</taxon>
        <taxon>Fungi</taxon>
        <taxon>Dikarya</taxon>
        <taxon>Basidiomycota</taxon>
        <taxon>Ustilaginomycotina</taxon>
        <taxon>Exobasidiomycetes</taxon>
        <taxon>Tilletiales</taxon>
        <taxon>Tilletiaceae</taxon>
        <taxon>Tilletia</taxon>
    </lineage>
</organism>
<feature type="compositionally biased region" description="Low complexity" evidence="1">
    <location>
        <begin position="273"/>
        <end position="288"/>
    </location>
</feature>
<proteinExistence type="predicted"/>